<protein>
    <submittedName>
        <fullName evidence="2">Ribosome alternative rescue factor ArfA</fullName>
    </submittedName>
</protein>
<sequence length="46" mass="5438">MKKGKIRDNALKAKLRTPMFRMRQEKPKKGKGSYSRKNQRGYRQAA</sequence>
<dbReference type="EMBL" id="CP042382">
    <property type="protein sequence ID" value="QEA38118.1"/>
    <property type="molecule type" value="Genomic_DNA"/>
</dbReference>
<dbReference type="RefSeq" id="WP_147183186.1">
    <property type="nucleotide sequence ID" value="NZ_CP042382.1"/>
</dbReference>
<proteinExistence type="predicted"/>
<name>A0A5B8STQ9_9GAMM</name>
<dbReference type="Pfam" id="PF03889">
    <property type="entry name" value="ArfA"/>
    <property type="match status" value="1"/>
</dbReference>
<feature type="region of interest" description="Disordered" evidence="1">
    <location>
        <begin position="1"/>
        <end position="46"/>
    </location>
</feature>
<dbReference type="Proteomes" id="UP000321272">
    <property type="component" value="Chromosome"/>
</dbReference>
<reference evidence="2 3" key="1">
    <citation type="submission" date="2019-06" db="EMBL/GenBank/DDBJ databases">
        <title>Genome analyses of bacteria isolated from kimchi.</title>
        <authorList>
            <person name="Lee S."/>
            <person name="Ahn S."/>
            <person name="Roh S."/>
        </authorList>
    </citation>
    <scope>NUCLEOTIDE SEQUENCE [LARGE SCALE GENOMIC DNA]</scope>
    <source>
        <strain evidence="2 3">CBA4606</strain>
    </source>
</reference>
<evidence type="ECO:0000313" key="2">
    <source>
        <dbReference type="EMBL" id="QEA38118.1"/>
    </source>
</evidence>
<organism evidence="2 3">
    <name type="scientific">Pistricoccus aurantiacus</name>
    <dbReference type="NCBI Taxonomy" id="1883414"/>
    <lineage>
        <taxon>Bacteria</taxon>
        <taxon>Pseudomonadati</taxon>
        <taxon>Pseudomonadota</taxon>
        <taxon>Gammaproteobacteria</taxon>
        <taxon>Oceanospirillales</taxon>
        <taxon>Halomonadaceae</taxon>
        <taxon>Pistricoccus</taxon>
    </lineage>
</organism>
<evidence type="ECO:0000313" key="3">
    <source>
        <dbReference type="Proteomes" id="UP000321272"/>
    </source>
</evidence>
<dbReference type="GO" id="GO:0072344">
    <property type="term" value="P:rescue of stalled ribosome"/>
    <property type="evidence" value="ECO:0007669"/>
    <property type="project" value="InterPro"/>
</dbReference>
<keyword evidence="3" id="KW-1185">Reference proteome</keyword>
<dbReference type="AlphaFoldDB" id="A0A5B8STQ9"/>
<feature type="compositionally biased region" description="Basic and acidic residues" evidence="1">
    <location>
        <begin position="1"/>
        <end position="11"/>
    </location>
</feature>
<evidence type="ECO:0000256" key="1">
    <source>
        <dbReference type="SAM" id="MobiDB-lite"/>
    </source>
</evidence>
<dbReference type="InterPro" id="IPR005589">
    <property type="entry name" value="ArfA"/>
</dbReference>
<dbReference type="OrthoDB" id="8603552at2"/>
<gene>
    <name evidence="2" type="primary">arfA</name>
    <name evidence="2" type="ORF">FGL86_02885</name>
</gene>
<accession>A0A5B8STQ9</accession>
<dbReference type="KEGG" id="paur:FGL86_02885"/>